<gene>
    <name evidence="2" type="ORF">RFI_20407</name>
</gene>
<protein>
    <submittedName>
        <fullName evidence="2">Uncharacterized protein</fullName>
    </submittedName>
</protein>
<dbReference type="Proteomes" id="UP000023152">
    <property type="component" value="Unassembled WGS sequence"/>
</dbReference>
<organism evidence="2 3">
    <name type="scientific">Reticulomyxa filosa</name>
    <dbReference type="NCBI Taxonomy" id="46433"/>
    <lineage>
        <taxon>Eukaryota</taxon>
        <taxon>Sar</taxon>
        <taxon>Rhizaria</taxon>
        <taxon>Retaria</taxon>
        <taxon>Foraminifera</taxon>
        <taxon>Monothalamids</taxon>
        <taxon>Reticulomyxidae</taxon>
        <taxon>Reticulomyxa</taxon>
    </lineage>
</organism>
<dbReference type="AlphaFoldDB" id="X6MV19"/>
<evidence type="ECO:0000313" key="3">
    <source>
        <dbReference type="Proteomes" id="UP000023152"/>
    </source>
</evidence>
<name>X6MV19_RETFI</name>
<proteinExistence type="predicted"/>
<reference evidence="2 3" key="1">
    <citation type="journal article" date="2013" name="Curr. Biol.">
        <title>The Genome of the Foraminiferan Reticulomyxa filosa.</title>
        <authorList>
            <person name="Glockner G."/>
            <person name="Hulsmann N."/>
            <person name="Schleicher M."/>
            <person name="Noegel A.A."/>
            <person name="Eichinger L."/>
            <person name="Gallinger C."/>
            <person name="Pawlowski J."/>
            <person name="Sierra R."/>
            <person name="Euteneuer U."/>
            <person name="Pillet L."/>
            <person name="Moustafa A."/>
            <person name="Platzer M."/>
            <person name="Groth M."/>
            <person name="Szafranski K."/>
            <person name="Schliwa M."/>
        </authorList>
    </citation>
    <scope>NUCLEOTIDE SEQUENCE [LARGE SCALE GENOMIC DNA]</scope>
</reference>
<keyword evidence="3" id="KW-1185">Reference proteome</keyword>
<keyword evidence="1" id="KW-0175">Coiled coil</keyword>
<feature type="non-terminal residue" evidence="2">
    <location>
        <position position="202"/>
    </location>
</feature>
<dbReference type="EMBL" id="ASPP01017610">
    <property type="protein sequence ID" value="ETO16930.1"/>
    <property type="molecule type" value="Genomic_DNA"/>
</dbReference>
<feature type="coiled-coil region" evidence="1">
    <location>
        <begin position="25"/>
        <end position="70"/>
    </location>
</feature>
<evidence type="ECO:0000313" key="2">
    <source>
        <dbReference type="EMBL" id="ETO16930.1"/>
    </source>
</evidence>
<comment type="caution">
    <text evidence="2">The sequence shown here is derived from an EMBL/GenBank/DDBJ whole genome shotgun (WGS) entry which is preliminary data.</text>
</comment>
<evidence type="ECO:0000256" key="1">
    <source>
        <dbReference type="SAM" id="Coils"/>
    </source>
</evidence>
<sequence length="202" mass="24453">MLNKKKTKTIYMYIHIHIRIHNRTKRALQLELDKSIRKLETTLQQHAQQIMKLEEKIDGLKDEMSEDMRKWRLWHIIDLQNSCRDYFSNAIAYNESQMILERLYTVCFKEKLNKLKTASKKVRANRRWNIEDVRQNVEVAFRTAWTIRLSNDVPEQQQKVAILKQVMESCKQEYERQKNILGKKDVPFEERQEKIVTFLRSV</sequence>
<accession>X6MV19</accession>